<name>A0A9R1XGP9_LACSA</name>
<dbReference type="PANTHER" id="PTHR47592:SF29">
    <property type="entry name" value="ZINC FINGER, CCHC-TYPE"/>
    <property type="match status" value="1"/>
</dbReference>
<evidence type="ECO:0000313" key="4">
    <source>
        <dbReference type="EMBL" id="KAJ0213955.1"/>
    </source>
</evidence>
<comment type="caution">
    <text evidence="4">The sequence shown here is derived from an EMBL/GenBank/DDBJ whole genome shotgun (WGS) entry which is preliminary data.</text>
</comment>
<dbReference type="InterPro" id="IPR025724">
    <property type="entry name" value="GAG-pre-integrase_dom"/>
</dbReference>
<accession>A0A9R1XGP9</accession>
<reference evidence="4 5" key="1">
    <citation type="journal article" date="2017" name="Nat. Commun.">
        <title>Genome assembly with in vitro proximity ligation data and whole-genome triplication in lettuce.</title>
        <authorList>
            <person name="Reyes-Chin-Wo S."/>
            <person name="Wang Z."/>
            <person name="Yang X."/>
            <person name="Kozik A."/>
            <person name="Arikit S."/>
            <person name="Song C."/>
            <person name="Xia L."/>
            <person name="Froenicke L."/>
            <person name="Lavelle D.O."/>
            <person name="Truco M.J."/>
            <person name="Xia R."/>
            <person name="Zhu S."/>
            <person name="Xu C."/>
            <person name="Xu H."/>
            <person name="Xu X."/>
            <person name="Cox K."/>
            <person name="Korf I."/>
            <person name="Meyers B.C."/>
            <person name="Michelmore R.W."/>
        </authorList>
    </citation>
    <scope>NUCLEOTIDE SEQUENCE [LARGE SCALE GENOMIC DNA]</scope>
    <source>
        <strain evidence="5">cv. Salinas</strain>
        <tissue evidence="4">Seedlings</tissue>
    </source>
</reference>
<dbReference type="AlphaFoldDB" id="A0A9R1XGP9"/>
<gene>
    <name evidence="4" type="ORF">LSAT_V11C400185640</name>
</gene>
<dbReference type="EMBL" id="NBSK02000004">
    <property type="protein sequence ID" value="KAJ0213955.1"/>
    <property type="molecule type" value="Genomic_DNA"/>
</dbReference>
<dbReference type="Proteomes" id="UP000235145">
    <property type="component" value="Unassembled WGS sequence"/>
</dbReference>
<organism evidence="4 5">
    <name type="scientific">Lactuca sativa</name>
    <name type="common">Garden lettuce</name>
    <dbReference type="NCBI Taxonomy" id="4236"/>
    <lineage>
        <taxon>Eukaryota</taxon>
        <taxon>Viridiplantae</taxon>
        <taxon>Streptophyta</taxon>
        <taxon>Embryophyta</taxon>
        <taxon>Tracheophyta</taxon>
        <taxon>Spermatophyta</taxon>
        <taxon>Magnoliopsida</taxon>
        <taxon>eudicotyledons</taxon>
        <taxon>Gunneridae</taxon>
        <taxon>Pentapetalae</taxon>
        <taxon>asterids</taxon>
        <taxon>campanulids</taxon>
        <taxon>Asterales</taxon>
        <taxon>Asteraceae</taxon>
        <taxon>Cichorioideae</taxon>
        <taxon>Cichorieae</taxon>
        <taxon>Lactucinae</taxon>
        <taxon>Lactuca</taxon>
    </lineage>
</organism>
<evidence type="ECO:0008006" key="6">
    <source>
        <dbReference type="Google" id="ProtNLM"/>
    </source>
</evidence>
<feature type="compositionally biased region" description="Basic residues" evidence="1">
    <location>
        <begin position="79"/>
        <end position="90"/>
    </location>
</feature>
<dbReference type="PANTHER" id="PTHR47592">
    <property type="entry name" value="PBF68 PROTEIN"/>
    <property type="match status" value="1"/>
</dbReference>
<proteinExistence type="predicted"/>
<feature type="domain" description="GAG-pre-integrase" evidence="2">
    <location>
        <begin position="280"/>
        <end position="335"/>
    </location>
</feature>
<dbReference type="SUPFAM" id="SSF53098">
    <property type="entry name" value="Ribonuclease H-like"/>
    <property type="match status" value="1"/>
</dbReference>
<feature type="domain" description="Retrovirus-related Pol polyprotein from transposon TNT 1-94-like beta-barrel" evidence="3">
    <location>
        <begin position="158"/>
        <end position="239"/>
    </location>
</feature>
<evidence type="ECO:0000259" key="3">
    <source>
        <dbReference type="Pfam" id="PF22936"/>
    </source>
</evidence>
<dbReference type="InterPro" id="IPR012337">
    <property type="entry name" value="RNaseH-like_sf"/>
</dbReference>
<evidence type="ECO:0000256" key="1">
    <source>
        <dbReference type="SAM" id="MobiDB-lite"/>
    </source>
</evidence>
<dbReference type="Pfam" id="PF13976">
    <property type="entry name" value="gag_pre-integrs"/>
    <property type="match status" value="1"/>
</dbReference>
<dbReference type="InterPro" id="IPR054722">
    <property type="entry name" value="PolX-like_BBD"/>
</dbReference>
<sequence>MKMDEAIFVVVVIDKLPPSWKDLKHNVKHNKEELTLTQLGIHLRIEASLRTQELDNNPKSKNQVGSSSVNMVEEESSKNPKKSNGKRKFKGKDDKSSNKKKYCCLRKVNKDGIGPSGSRDPKKQQGHISVFMKNSKYVQNYISVISKAFYVQDDDIAWWVDLGETRHICKDLRWFKECQPNEDGSMVKMGNFATEPIKGVGSVLLYFTSGKGLCMNNVLYVPGIQNNLVSEIVLNNCGYNQVLQSDKYILSRYGSFMGFRYACNGMIRLNINYPSYDNYVCMASSSTSNNFNKSDLWHARLGHIHYKRLKYMSKMSLIPSFDINNEKCKTCMLTKIIRKPFKEFVRGSKVLEFIYSNLCEFHGTPSLGNKKYVVTFIDDASRYCYVYFLHSKDEALNKFKIHKKRVELHKN</sequence>
<evidence type="ECO:0000313" key="5">
    <source>
        <dbReference type="Proteomes" id="UP000235145"/>
    </source>
</evidence>
<dbReference type="Pfam" id="PF22936">
    <property type="entry name" value="Pol_BBD"/>
    <property type="match status" value="1"/>
</dbReference>
<feature type="region of interest" description="Disordered" evidence="1">
    <location>
        <begin position="52"/>
        <end position="98"/>
    </location>
</feature>
<protein>
    <recommendedName>
        <fullName evidence="6">GAG-pre-integrase domain-containing protein</fullName>
    </recommendedName>
</protein>
<keyword evidence="5" id="KW-1185">Reference proteome</keyword>
<evidence type="ECO:0000259" key="2">
    <source>
        <dbReference type="Pfam" id="PF13976"/>
    </source>
</evidence>